<dbReference type="OrthoDB" id="1470350at2759"/>
<name>R7YPN9_CONA1</name>
<evidence type="ECO:0000256" key="6">
    <source>
        <dbReference type="ARBA" id="ARBA00023033"/>
    </source>
</evidence>
<organism evidence="7 8">
    <name type="scientific">Coniosporium apollinis (strain CBS 100218)</name>
    <name type="common">Rock-inhabiting black yeast</name>
    <dbReference type="NCBI Taxonomy" id="1168221"/>
    <lineage>
        <taxon>Eukaryota</taxon>
        <taxon>Fungi</taxon>
        <taxon>Dikarya</taxon>
        <taxon>Ascomycota</taxon>
        <taxon>Pezizomycotina</taxon>
        <taxon>Dothideomycetes</taxon>
        <taxon>Dothideomycetes incertae sedis</taxon>
        <taxon>Coniosporium</taxon>
    </lineage>
</organism>
<accession>R7YPN9</accession>
<dbReference type="STRING" id="1168221.R7YPN9"/>
<dbReference type="HOGENOM" id="CLU_2399577_0_0_1"/>
<sequence>MELFLFHFPQIGSTPEQVFLGIKAFSTIEPANLEALLSANFKDIGMGPRRNITFPMFGDGIFTQEGPAWKYSRDMLEYEGTVIFLRQTQIVTL</sequence>
<protein>
    <recommendedName>
        <fullName evidence="9">Cytochrome P450 alkane hydroxylase</fullName>
    </recommendedName>
</protein>
<dbReference type="Proteomes" id="UP000016924">
    <property type="component" value="Unassembled WGS sequence"/>
</dbReference>
<evidence type="ECO:0000256" key="4">
    <source>
        <dbReference type="ARBA" id="ARBA00023002"/>
    </source>
</evidence>
<comment type="similarity">
    <text evidence="2">Belongs to the cytochrome P450 family.</text>
</comment>
<keyword evidence="8" id="KW-1185">Reference proteome</keyword>
<proteinExistence type="inferred from homology"/>
<keyword evidence="3" id="KW-0479">Metal-binding</keyword>
<dbReference type="GO" id="GO:0016705">
    <property type="term" value="F:oxidoreductase activity, acting on paired donors, with incorporation or reduction of molecular oxygen"/>
    <property type="evidence" value="ECO:0007669"/>
    <property type="project" value="InterPro"/>
</dbReference>
<dbReference type="PANTHER" id="PTHR24287">
    <property type="entry name" value="P450, PUTATIVE (EUROFUNG)-RELATED"/>
    <property type="match status" value="1"/>
</dbReference>
<dbReference type="InterPro" id="IPR047146">
    <property type="entry name" value="Cyt_P450_E_CYP52_fungi"/>
</dbReference>
<evidence type="ECO:0000256" key="3">
    <source>
        <dbReference type="ARBA" id="ARBA00022723"/>
    </source>
</evidence>
<dbReference type="AlphaFoldDB" id="R7YPN9"/>
<dbReference type="GO" id="GO:0020037">
    <property type="term" value="F:heme binding"/>
    <property type="evidence" value="ECO:0007669"/>
    <property type="project" value="InterPro"/>
</dbReference>
<dbReference type="RefSeq" id="XP_007778913.1">
    <property type="nucleotide sequence ID" value="XM_007780723.1"/>
</dbReference>
<gene>
    <name evidence="7" type="ORF">W97_02824</name>
</gene>
<keyword evidence="6" id="KW-0503">Monooxygenase</keyword>
<keyword evidence="4" id="KW-0560">Oxidoreductase</keyword>
<evidence type="ECO:0000256" key="1">
    <source>
        <dbReference type="ARBA" id="ARBA00001971"/>
    </source>
</evidence>
<evidence type="ECO:0008006" key="9">
    <source>
        <dbReference type="Google" id="ProtNLM"/>
    </source>
</evidence>
<dbReference type="EMBL" id="JH767564">
    <property type="protein sequence ID" value="EON63596.1"/>
    <property type="molecule type" value="Genomic_DNA"/>
</dbReference>
<evidence type="ECO:0000256" key="5">
    <source>
        <dbReference type="ARBA" id="ARBA00023004"/>
    </source>
</evidence>
<dbReference type="InterPro" id="IPR036396">
    <property type="entry name" value="Cyt_P450_sf"/>
</dbReference>
<dbReference type="GeneID" id="19900135"/>
<dbReference type="SUPFAM" id="SSF48264">
    <property type="entry name" value="Cytochrome P450"/>
    <property type="match status" value="1"/>
</dbReference>
<dbReference type="GO" id="GO:0004497">
    <property type="term" value="F:monooxygenase activity"/>
    <property type="evidence" value="ECO:0007669"/>
    <property type="project" value="UniProtKB-KW"/>
</dbReference>
<dbReference type="PANTHER" id="PTHR24287:SF18">
    <property type="entry name" value="CYTOCHROME P450 MONOOXYGENASE APDE-RELATED"/>
    <property type="match status" value="1"/>
</dbReference>
<comment type="cofactor">
    <cofactor evidence="1">
        <name>heme</name>
        <dbReference type="ChEBI" id="CHEBI:30413"/>
    </cofactor>
</comment>
<dbReference type="eggNOG" id="ENOG502SZGV">
    <property type="taxonomic scope" value="Eukaryota"/>
</dbReference>
<dbReference type="GO" id="GO:0005506">
    <property type="term" value="F:iron ion binding"/>
    <property type="evidence" value="ECO:0007669"/>
    <property type="project" value="InterPro"/>
</dbReference>
<reference evidence="8" key="1">
    <citation type="submission" date="2012-06" db="EMBL/GenBank/DDBJ databases">
        <title>The genome sequence of Coniosporium apollinis CBS 100218.</title>
        <authorList>
            <consortium name="The Broad Institute Genome Sequencing Platform"/>
            <person name="Cuomo C."/>
            <person name="Gorbushina A."/>
            <person name="Noack S."/>
            <person name="Walker B."/>
            <person name="Young S.K."/>
            <person name="Zeng Q."/>
            <person name="Gargeya S."/>
            <person name="Fitzgerald M."/>
            <person name="Haas B."/>
            <person name="Abouelleil A."/>
            <person name="Alvarado L."/>
            <person name="Arachchi H.M."/>
            <person name="Berlin A.M."/>
            <person name="Chapman S.B."/>
            <person name="Goldberg J."/>
            <person name="Griggs A."/>
            <person name="Gujja S."/>
            <person name="Hansen M."/>
            <person name="Howarth C."/>
            <person name="Imamovic A."/>
            <person name="Larimer J."/>
            <person name="McCowan C."/>
            <person name="Montmayeur A."/>
            <person name="Murphy C."/>
            <person name="Neiman D."/>
            <person name="Pearson M."/>
            <person name="Priest M."/>
            <person name="Roberts A."/>
            <person name="Saif S."/>
            <person name="Shea T."/>
            <person name="Sisk P."/>
            <person name="Sykes S."/>
            <person name="Wortman J."/>
            <person name="Nusbaum C."/>
            <person name="Birren B."/>
        </authorList>
    </citation>
    <scope>NUCLEOTIDE SEQUENCE [LARGE SCALE GENOMIC DNA]</scope>
    <source>
        <strain evidence="8">CBS 100218</strain>
    </source>
</reference>
<evidence type="ECO:0000313" key="7">
    <source>
        <dbReference type="EMBL" id="EON63596.1"/>
    </source>
</evidence>
<keyword evidence="5" id="KW-0408">Iron</keyword>
<evidence type="ECO:0000313" key="8">
    <source>
        <dbReference type="Proteomes" id="UP000016924"/>
    </source>
</evidence>
<evidence type="ECO:0000256" key="2">
    <source>
        <dbReference type="ARBA" id="ARBA00010617"/>
    </source>
</evidence>